<evidence type="ECO:0000313" key="2">
    <source>
        <dbReference type="EMBL" id="KAF7506634.1"/>
    </source>
</evidence>
<sequence>MPLSHRPYDLQSLETDYEKGQSNLETSKVGGEWKINLSTIFSIASEPTASAQERSIPRCFRPAFHETPQLSPMVKTMSPLRRTTESEEVRWAEMKQAAFVCFVTSRGDSDRRCGLDPEGSTLLRWHYETSDPPKSPECLEQPCAAADGCSPADTAGRAKVPAYPQANQVE</sequence>
<feature type="region of interest" description="Disordered" evidence="1">
    <location>
        <begin position="150"/>
        <end position="170"/>
    </location>
</feature>
<protein>
    <submittedName>
        <fullName evidence="2">Uncharacterized protein</fullName>
    </submittedName>
</protein>
<accession>A0A8H7E124</accession>
<name>A0A8H7E124_9EURO</name>
<proteinExistence type="predicted"/>
<evidence type="ECO:0000256" key="1">
    <source>
        <dbReference type="SAM" id="MobiDB-lite"/>
    </source>
</evidence>
<reference evidence="2" key="1">
    <citation type="submission" date="2020-02" db="EMBL/GenBank/DDBJ databases">
        <authorList>
            <person name="Palmer J.M."/>
        </authorList>
    </citation>
    <scope>NUCLEOTIDE SEQUENCE</scope>
    <source>
        <strain evidence="2">EPUS1.4</strain>
        <tissue evidence="2">Thallus</tissue>
    </source>
</reference>
<dbReference type="EMBL" id="JAACFV010000083">
    <property type="protein sequence ID" value="KAF7506634.1"/>
    <property type="molecule type" value="Genomic_DNA"/>
</dbReference>
<organism evidence="2 3">
    <name type="scientific">Endocarpon pusillum</name>
    <dbReference type="NCBI Taxonomy" id="364733"/>
    <lineage>
        <taxon>Eukaryota</taxon>
        <taxon>Fungi</taxon>
        <taxon>Dikarya</taxon>
        <taxon>Ascomycota</taxon>
        <taxon>Pezizomycotina</taxon>
        <taxon>Eurotiomycetes</taxon>
        <taxon>Chaetothyriomycetidae</taxon>
        <taxon>Verrucariales</taxon>
        <taxon>Verrucariaceae</taxon>
        <taxon>Endocarpon</taxon>
    </lineage>
</organism>
<evidence type="ECO:0000313" key="3">
    <source>
        <dbReference type="Proteomes" id="UP000606974"/>
    </source>
</evidence>
<dbReference type="Proteomes" id="UP000606974">
    <property type="component" value="Unassembled WGS sequence"/>
</dbReference>
<gene>
    <name evidence="2" type="ORF">GJ744_011566</name>
</gene>
<comment type="caution">
    <text evidence="2">The sequence shown here is derived from an EMBL/GenBank/DDBJ whole genome shotgun (WGS) entry which is preliminary data.</text>
</comment>
<keyword evidence="3" id="KW-1185">Reference proteome</keyword>
<dbReference type="AlphaFoldDB" id="A0A8H7E124"/>